<feature type="domain" description="DUF6546" evidence="1">
    <location>
        <begin position="2"/>
        <end position="109"/>
    </location>
</feature>
<sequence length="126" mass="14460">MKRLLSSAAEVALSMPVLKAMVMWNFRRGHAFKFYFCAKDTKTVKETVIGWRGTWDLYLDTSVVKKWAKVAGTNTRYNLRVNPEPKIDVRIKSLAQAIKLLDLPSEVVHPESLSQMLKEADTSWYP</sequence>
<evidence type="ECO:0000259" key="1">
    <source>
        <dbReference type="Pfam" id="PF20183"/>
    </source>
</evidence>
<accession>A0A8H6MX74</accession>
<dbReference type="Proteomes" id="UP000652219">
    <property type="component" value="Unassembled WGS sequence"/>
</dbReference>
<gene>
    <name evidence="2" type="ORF">CSOJ01_05696</name>
</gene>
<dbReference type="EMBL" id="WIGN01000073">
    <property type="protein sequence ID" value="KAF6811563.1"/>
    <property type="molecule type" value="Genomic_DNA"/>
</dbReference>
<comment type="caution">
    <text evidence="2">The sequence shown here is derived from an EMBL/GenBank/DDBJ whole genome shotgun (WGS) entry which is preliminary data.</text>
</comment>
<evidence type="ECO:0000313" key="2">
    <source>
        <dbReference type="EMBL" id="KAF6811563.1"/>
    </source>
</evidence>
<proteinExistence type="predicted"/>
<dbReference type="InterPro" id="IPR046676">
    <property type="entry name" value="DUF6546"/>
</dbReference>
<reference evidence="2 3" key="1">
    <citation type="journal article" date="2020" name="Phytopathology">
        <title>Genome Sequence Resources of Colletotrichum truncatum, C. plurivorum, C. musicola, and C. sojae: Four Species Pathogenic to Soybean (Glycine max).</title>
        <authorList>
            <person name="Rogerio F."/>
            <person name="Boufleur T.R."/>
            <person name="Ciampi-Guillardi M."/>
            <person name="Sukno S.A."/>
            <person name="Thon M.R."/>
            <person name="Massola Junior N.S."/>
            <person name="Baroncelli R."/>
        </authorList>
    </citation>
    <scope>NUCLEOTIDE SEQUENCE [LARGE SCALE GENOMIC DNA]</scope>
    <source>
        <strain evidence="2 3">LFN0009</strain>
    </source>
</reference>
<evidence type="ECO:0000313" key="3">
    <source>
        <dbReference type="Proteomes" id="UP000652219"/>
    </source>
</evidence>
<name>A0A8H6MX74_9PEZI</name>
<dbReference type="AlphaFoldDB" id="A0A8H6MX74"/>
<organism evidence="2 3">
    <name type="scientific">Colletotrichum sojae</name>
    <dbReference type="NCBI Taxonomy" id="2175907"/>
    <lineage>
        <taxon>Eukaryota</taxon>
        <taxon>Fungi</taxon>
        <taxon>Dikarya</taxon>
        <taxon>Ascomycota</taxon>
        <taxon>Pezizomycotina</taxon>
        <taxon>Sordariomycetes</taxon>
        <taxon>Hypocreomycetidae</taxon>
        <taxon>Glomerellales</taxon>
        <taxon>Glomerellaceae</taxon>
        <taxon>Colletotrichum</taxon>
        <taxon>Colletotrichum orchidearum species complex</taxon>
    </lineage>
</organism>
<dbReference type="Pfam" id="PF20183">
    <property type="entry name" value="DUF6546"/>
    <property type="match status" value="1"/>
</dbReference>
<keyword evidence="3" id="KW-1185">Reference proteome</keyword>
<protein>
    <recommendedName>
        <fullName evidence="1">DUF6546 domain-containing protein</fullName>
    </recommendedName>
</protein>